<keyword evidence="1" id="KW-1133">Transmembrane helix</keyword>
<dbReference type="Pfam" id="PF14341">
    <property type="entry name" value="PilX_N"/>
    <property type="match status" value="1"/>
</dbReference>
<proteinExistence type="predicted"/>
<feature type="transmembrane region" description="Helical" evidence="1">
    <location>
        <begin position="12"/>
        <end position="31"/>
    </location>
</feature>
<evidence type="ECO:0000256" key="1">
    <source>
        <dbReference type="SAM" id="Phobius"/>
    </source>
</evidence>
<dbReference type="KEGG" id="mpt:Mpe_A2943"/>
<name>A2SK07_METPP</name>
<evidence type="ECO:0000313" key="4">
    <source>
        <dbReference type="Proteomes" id="UP000000366"/>
    </source>
</evidence>
<dbReference type="Proteomes" id="UP000000366">
    <property type="component" value="Chromosome"/>
</dbReference>
<evidence type="ECO:0000313" key="3">
    <source>
        <dbReference type="EMBL" id="ABM95896.1"/>
    </source>
</evidence>
<keyword evidence="1" id="KW-0812">Transmembrane</keyword>
<dbReference type="InterPro" id="IPR025746">
    <property type="entry name" value="PilX_N_dom"/>
</dbReference>
<reference evidence="3 4" key="1">
    <citation type="journal article" date="2007" name="J. Bacteriol.">
        <title>Whole-genome analysis of the methyl tert-butyl ether-degrading beta-proteobacterium Methylibium petroleiphilum PM1.</title>
        <authorList>
            <person name="Kane S.R."/>
            <person name="Chakicherla A.Y."/>
            <person name="Chain P.S.G."/>
            <person name="Schmidt R."/>
            <person name="Shin M.W."/>
            <person name="Legler T.C."/>
            <person name="Scow K.M."/>
            <person name="Larimer F.W."/>
            <person name="Lucas S.M."/>
            <person name="Richardson P.M."/>
            <person name="Hristova K.R."/>
        </authorList>
    </citation>
    <scope>NUCLEOTIDE SEQUENCE [LARGE SCALE GENOMIC DNA]</scope>
    <source>
        <strain evidence="4">ATCC BAA-1232 / LMG 22953 / PM1</strain>
    </source>
</reference>
<feature type="domain" description="Type 4 fimbrial biogenesis protein PilX N-terminal" evidence="2">
    <location>
        <begin position="9"/>
        <end position="60"/>
    </location>
</feature>
<organism evidence="3 4">
    <name type="scientific">Methylibium petroleiphilum (strain ATCC BAA-1232 / LMG 22953 / PM1)</name>
    <dbReference type="NCBI Taxonomy" id="420662"/>
    <lineage>
        <taxon>Bacteria</taxon>
        <taxon>Pseudomonadati</taxon>
        <taxon>Pseudomonadota</taxon>
        <taxon>Betaproteobacteria</taxon>
        <taxon>Burkholderiales</taxon>
        <taxon>Sphaerotilaceae</taxon>
        <taxon>Methylibium</taxon>
    </lineage>
</organism>
<sequence>MKTGRTPQQGAAALAVVMILLLAMTILAAFANRSLLFEQRSSANQYRSTIAAETAEAGLEWAQALLNDGRRVDAHCLPAADQPTSFRERYVPKSSPDAAIAPVTTVRPGCSLGATGLTCHCPDAGGSAEWTRNDPSFTVEFAAVIGDPESVRITARGCSSRGSQCVPGSDAARADASAATQAIFKLRPTLRTMPAAALTTGGLVALDGWQLLNTDYATQGLLIDAGGAITLGGTPPLLTTLPGSPVENALIESDEALARLASADASGAVFFSALFGSTPAQFAAAPATRRIAGCTAISCGAALRAAYAEGDASFFVDGDLQLDAAGWPGAAVGSADRPLLLVVSGALRFNGGFPAHGLIYAAESSFDPGGAIDLQGALVARGNLAGSSNGRITYNSPVLRQLRSAAGPWVRVPGSWRDGRCADGDPARPCDLLP</sequence>
<dbReference type="AlphaFoldDB" id="A2SK07"/>
<dbReference type="RefSeq" id="WP_011830525.1">
    <property type="nucleotide sequence ID" value="NC_008825.1"/>
</dbReference>
<dbReference type="eggNOG" id="COG4726">
    <property type="taxonomic scope" value="Bacteria"/>
</dbReference>
<accession>A2SK07</accession>
<keyword evidence="4" id="KW-1185">Reference proteome</keyword>
<evidence type="ECO:0000259" key="2">
    <source>
        <dbReference type="Pfam" id="PF14341"/>
    </source>
</evidence>
<gene>
    <name evidence="3" type="primary">pilX</name>
    <name evidence="3" type="ordered locus">Mpe_A2943</name>
</gene>
<keyword evidence="1" id="KW-0472">Membrane</keyword>
<dbReference type="STRING" id="420662.Mpe_A2943"/>
<dbReference type="HOGENOM" id="CLU_646891_0_0_4"/>
<dbReference type="EMBL" id="CP000555">
    <property type="protein sequence ID" value="ABM95896.1"/>
    <property type="molecule type" value="Genomic_DNA"/>
</dbReference>
<protein>
    <submittedName>
        <fullName evidence="3">Fimbrial biogenesis protein</fullName>
    </submittedName>
</protein>